<dbReference type="Gene3D" id="3.40.630.30">
    <property type="match status" value="1"/>
</dbReference>
<evidence type="ECO:0000259" key="5">
    <source>
        <dbReference type="PROSITE" id="PS51186"/>
    </source>
</evidence>
<dbReference type="CDD" id="cd04301">
    <property type="entry name" value="NAT_SF"/>
    <property type="match status" value="1"/>
</dbReference>
<evidence type="ECO:0000256" key="2">
    <source>
        <dbReference type="ARBA" id="ARBA00022490"/>
    </source>
</evidence>
<dbReference type="Pfam" id="PF00583">
    <property type="entry name" value="Acetyltransf_1"/>
    <property type="match status" value="1"/>
</dbReference>
<dbReference type="AlphaFoldDB" id="A0A3B1CPV6"/>
<dbReference type="InterPro" id="IPR000182">
    <property type="entry name" value="GNAT_dom"/>
</dbReference>
<dbReference type="EC" id="2.3.1.128" evidence="6"/>
<dbReference type="EMBL" id="UOGF01000039">
    <property type="protein sequence ID" value="VAX28511.1"/>
    <property type="molecule type" value="Genomic_DNA"/>
</dbReference>
<dbReference type="NCBIfam" id="TIGR01575">
    <property type="entry name" value="rimI"/>
    <property type="match status" value="1"/>
</dbReference>
<dbReference type="GO" id="GO:0008080">
    <property type="term" value="F:N-acetyltransferase activity"/>
    <property type="evidence" value="ECO:0007669"/>
    <property type="project" value="InterPro"/>
</dbReference>
<evidence type="ECO:0000256" key="4">
    <source>
        <dbReference type="ARBA" id="ARBA00023315"/>
    </source>
</evidence>
<evidence type="ECO:0000256" key="3">
    <source>
        <dbReference type="ARBA" id="ARBA00022679"/>
    </source>
</evidence>
<keyword evidence="2" id="KW-0963">Cytoplasm</keyword>
<dbReference type="PANTHER" id="PTHR43420">
    <property type="entry name" value="ACETYLTRANSFERASE"/>
    <property type="match status" value="1"/>
</dbReference>
<comment type="similarity">
    <text evidence="1">Belongs to the acetyltransferase family. RimI subfamily.</text>
</comment>
<name>A0A3B1CPV6_9ZZZZ</name>
<evidence type="ECO:0000313" key="6">
    <source>
        <dbReference type="EMBL" id="VAX28511.1"/>
    </source>
</evidence>
<accession>A0A3B1CPV6</accession>
<feature type="domain" description="N-acetyltransferase" evidence="5">
    <location>
        <begin position="8"/>
        <end position="155"/>
    </location>
</feature>
<dbReference type="PANTHER" id="PTHR43420:SF44">
    <property type="entry name" value="ACETYLTRANSFERASE YPEA"/>
    <property type="match status" value="1"/>
</dbReference>
<sequence>MDSLLTQLHFSTGEISDLDEMMVIEHASFSRPWTEGMMLAELFNNPVAFSMVVRAGEDEKIVAQVFMRLMLDELHLLNLGVHPRWRRHGLGTKLIQHVLKTATEKGTERVILEVRASNEAAQGLYQKMGFRQIGLRKNYYCKPTENALLLGCTLEDIQAFSETETKQEIENQGKIKINACNIINTP</sequence>
<keyword evidence="3 6" id="KW-0808">Transferase</keyword>
<evidence type="ECO:0000256" key="1">
    <source>
        <dbReference type="ARBA" id="ARBA00005395"/>
    </source>
</evidence>
<proteinExistence type="inferred from homology"/>
<gene>
    <name evidence="6" type="ORF">MNBD_NITROSPIRAE01-123</name>
</gene>
<dbReference type="InterPro" id="IPR016181">
    <property type="entry name" value="Acyl_CoA_acyltransferase"/>
</dbReference>
<protein>
    <submittedName>
        <fullName evidence="6">Ribosomal-protein-S18p-alanine acetyltransferase</fullName>
        <ecNumber evidence="6">2.3.1.128</ecNumber>
    </submittedName>
</protein>
<dbReference type="PROSITE" id="PS51186">
    <property type="entry name" value="GNAT"/>
    <property type="match status" value="1"/>
</dbReference>
<dbReference type="InterPro" id="IPR050680">
    <property type="entry name" value="YpeA/RimI_acetyltransf"/>
</dbReference>
<dbReference type="InterPro" id="IPR006464">
    <property type="entry name" value="AcTrfase_RimI/Ard1"/>
</dbReference>
<dbReference type="SUPFAM" id="SSF55729">
    <property type="entry name" value="Acyl-CoA N-acyltransferases (Nat)"/>
    <property type="match status" value="1"/>
</dbReference>
<organism evidence="6">
    <name type="scientific">hydrothermal vent metagenome</name>
    <dbReference type="NCBI Taxonomy" id="652676"/>
    <lineage>
        <taxon>unclassified sequences</taxon>
        <taxon>metagenomes</taxon>
        <taxon>ecological metagenomes</taxon>
    </lineage>
</organism>
<reference evidence="6" key="1">
    <citation type="submission" date="2018-06" db="EMBL/GenBank/DDBJ databases">
        <authorList>
            <person name="Zhirakovskaya E."/>
        </authorList>
    </citation>
    <scope>NUCLEOTIDE SEQUENCE</scope>
</reference>
<keyword evidence="4 6" id="KW-0012">Acyltransferase</keyword>